<dbReference type="SUPFAM" id="SSF53850">
    <property type="entry name" value="Periplasmic binding protein-like II"/>
    <property type="match status" value="1"/>
</dbReference>
<comment type="similarity">
    <text evidence="1">Belongs to the UPF0065 (bug) family.</text>
</comment>
<dbReference type="Pfam" id="PF03401">
    <property type="entry name" value="TctC"/>
    <property type="match status" value="1"/>
</dbReference>
<proteinExistence type="inferred from homology"/>
<dbReference type="PANTHER" id="PTHR42928:SF5">
    <property type="entry name" value="BLR1237 PROTEIN"/>
    <property type="match status" value="1"/>
</dbReference>
<dbReference type="CDD" id="cd07012">
    <property type="entry name" value="PBP2_Bug_TTT"/>
    <property type="match status" value="1"/>
</dbReference>
<evidence type="ECO:0000313" key="2">
    <source>
        <dbReference type="EMBL" id="TKA97623.1"/>
    </source>
</evidence>
<dbReference type="InterPro" id="IPR005064">
    <property type="entry name" value="BUG"/>
</dbReference>
<evidence type="ECO:0000313" key="3">
    <source>
        <dbReference type="Proteomes" id="UP000306340"/>
    </source>
</evidence>
<dbReference type="EMBL" id="SWAU01000029">
    <property type="protein sequence ID" value="TKA97623.1"/>
    <property type="molecule type" value="Genomic_DNA"/>
</dbReference>
<accession>A0A4U0Z7R7</accession>
<dbReference type="Gene3D" id="3.40.190.10">
    <property type="entry name" value="Periplasmic binding protein-like II"/>
    <property type="match status" value="1"/>
</dbReference>
<dbReference type="AlphaFoldDB" id="A0A4U0Z7R7"/>
<name>A0A4U0Z7R7_9RHOB</name>
<dbReference type="Gene3D" id="3.40.190.150">
    <property type="entry name" value="Bordetella uptake gene, domain 1"/>
    <property type="match status" value="1"/>
</dbReference>
<gene>
    <name evidence="2" type="ORF">FAZ78_05110</name>
</gene>
<dbReference type="PIRSF" id="PIRSF017082">
    <property type="entry name" value="YflP"/>
    <property type="match status" value="1"/>
</dbReference>
<protein>
    <submittedName>
        <fullName evidence="2">Tripartite tricarboxylate transporter substrate binding protein</fullName>
    </submittedName>
</protein>
<dbReference type="InterPro" id="IPR042100">
    <property type="entry name" value="Bug_dom1"/>
</dbReference>
<reference evidence="2 3" key="1">
    <citation type="submission" date="2019-04" db="EMBL/GenBank/DDBJ databases">
        <title>Crypto-aerobic microbial life in anoxic (sulfidic) marine sediments.</title>
        <authorList>
            <person name="Bhattacharya S."/>
            <person name="Roy C."/>
            <person name="Mondal N."/>
            <person name="Sarkar J."/>
            <person name="Mandal S."/>
            <person name="Rameez M.J."/>
            <person name="Ghosh W."/>
        </authorList>
    </citation>
    <scope>NUCLEOTIDE SEQUENCE [LARGE SCALE GENOMIC DNA]</scope>
    <source>
        <strain evidence="2 3">SBBC</strain>
    </source>
</reference>
<organism evidence="2 3">
    <name type="scientific">Cereibacter changlensis</name>
    <dbReference type="NCBI Taxonomy" id="402884"/>
    <lineage>
        <taxon>Bacteria</taxon>
        <taxon>Pseudomonadati</taxon>
        <taxon>Pseudomonadota</taxon>
        <taxon>Alphaproteobacteria</taxon>
        <taxon>Rhodobacterales</taxon>
        <taxon>Paracoccaceae</taxon>
        <taxon>Cereibacter</taxon>
    </lineage>
</organism>
<dbReference type="PANTHER" id="PTHR42928">
    <property type="entry name" value="TRICARBOXYLATE-BINDING PROTEIN"/>
    <property type="match status" value="1"/>
</dbReference>
<dbReference type="Proteomes" id="UP000306340">
    <property type="component" value="Unassembled WGS sequence"/>
</dbReference>
<evidence type="ECO:0000256" key="1">
    <source>
        <dbReference type="ARBA" id="ARBA00006987"/>
    </source>
</evidence>
<comment type="caution">
    <text evidence="2">The sequence shown here is derived from an EMBL/GenBank/DDBJ whole genome shotgun (WGS) entry which is preliminary data.</text>
</comment>
<sequence>MGGDKMNKFKVVAAAALLSVTGAVQGSAQDYPGGPLRYVLHVEPGGATDVMGRRLAEQLQKQLGENVIVENRPGGSGARQMAQLARAKPDGLTLGSVTASHLGMFQQSGQFNIESVEWACNLVLEPYLLTVRADSGIESMQDLVAKAKASPGSLSVAGFGEASGGHIAWLMFGESAQLADGDINWVPYNSVGDAVVATLGGHNNIAISYIGLVKQHVDAGTLKVIGIMSDTRSEIMPDVPTFAEAGFDVDTRWQQFRGIIMPKGTPPEAQQALCAEVETALQTPELQKYITDSALIPGYMPTEEFTDFAKAQETATKTWLDRLGHGQ</sequence>